<comment type="caution">
    <text evidence="2">The sequence shown here is derived from an EMBL/GenBank/DDBJ whole genome shotgun (WGS) entry which is preliminary data.</text>
</comment>
<keyword evidence="3" id="KW-1185">Reference proteome</keyword>
<dbReference type="EMBL" id="LSYV01000013">
    <property type="protein sequence ID" value="KXZ51453.1"/>
    <property type="molecule type" value="Genomic_DNA"/>
</dbReference>
<feature type="compositionally biased region" description="Gly residues" evidence="1">
    <location>
        <begin position="247"/>
        <end position="266"/>
    </location>
</feature>
<sequence length="266" mass="28898">MRGYRSRLHAPSSQSIAALDAQLYRDEPDAPSRQRAAAALDDAVARHTVRMRQLTPGQLDTLRLLSRSNVGTTYLRGQSILAKVLSVDSVRIVVDTGYHGLAEVPRCDVSVTHIHTPDGTAPPSRSSTNDVRPGDVLRLRVDATYTPYGDMQLSAVQEDVAQRRRAIWAELRGRMEARLPVKGRVLNECSGGYAVGVAGFTALLPVALAATATVRMVGVPQDFIIMSMDEERHIMTLRDPSLDVAKGAGGGRYQQRGGGSLLDGWR</sequence>
<evidence type="ECO:0000313" key="3">
    <source>
        <dbReference type="Proteomes" id="UP000075714"/>
    </source>
</evidence>
<proteinExistence type="predicted"/>
<organism evidence="2 3">
    <name type="scientific">Gonium pectorale</name>
    <name type="common">Green alga</name>
    <dbReference type="NCBI Taxonomy" id="33097"/>
    <lineage>
        <taxon>Eukaryota</taxon>
        <taxon>Viridiplantae</taxon>
        <taxon>Chlorophyta</taxon>
        <taxon>core chlorophytes</taxon>
        <taxon>Chlorophyceae</taxon>
        <taxon>CS clade</taxon>
        <taxon>Chlamydomonadales</taxon>
        <taxon>Volvocaceae</taxon>
        <taxon>Gonium</taxon>
    </lineage>
</organism>
<evidence type="ECO:0008006" key="4">
    <source>
        <dbReference type="Google" id="ProtNLM"/>
    </source>
</evidence>
<accession>A0A150GNN6</accession>
<gene>
    <name evidence="2" type="ORF">GPECTOR_12g416</name>
</gene>
<reference evidence="3" key="1">
    <citation type="journal article" date="2016" name="Nat. Commun.">
        <title>The Gonium pectorale genome demonstrates co-option of cell cycle regulation during the evolution of multicellularity.</title>
        <authorList>
            <person name="Hanschen E.R."/>
            <person name="Marriage T.N."/>
            <person name="Ferris P.J."/>
            <person name="Hamaji T."/>
            <person name="Toyoda A."/>
            <person name="Fujiyama A."/>
            <person name="Neme R."/>
            <person name="Noguchi H."/>
            <person name="Minakuchi Y."/>
            <person name="Suzuki M."/>
            <person name="Kawai-Toyooka H."/>
            <person name="Smith D.R."/>
            <person name="Sparks H."/>
            <person name="Anderson J."/>
            <person name="Bakaric R."/>
            <person name="Luria V."/>
            <person name="Karger A."/>
            <person name="Kirschner M.W."/>
            <person name="Durand P.M."/>
            <person name="Michod R.E."/>
            <person name="Nozaki H."/>
            <person name="Olson B.J."/>
        </authorList>
    </citation>
    <scope>NUCLEOTIDE SEQUENCE [LARGE SCALE GENOMIC DNA]</scope>
    <source>
        <strain evidence="3">NIES-2863</strain>
    </source>
</reference>
<evidence type="ECO:0000256" key="1">
    <source>
        <dbReference type="SAM" id="MobiDB-lite"/>
    </source>
</evidence>
<evidence type="ECO:0000313" key="2">
    <source>
        <dbReference type="EMBL" id="KXZ51453.1"/>
    </source>
</evidence>
<dbReference type="OrthoDB" id="546735at2759"/>
<dbReference type="AlphaFoldDB" id="A0A150GNN6"/>
<name>A0A150GNN6_GONPE</name>
<dbReference type="Proteomes" id="UP000075714">
    <property type="component" value="Unassembled WGS sequence"/>
</dbReference>
<protein>
    <recommendedName>
        <fullName evidence="4">S1 motif domain-containing protein</fullName>
    </recommendedName>
</protein>
<feature type="region of interest" description="Disordered" evidence="1">
    <location>
        <begin position="246"/>
        <end position="266"/>
    </location>
</feature>